<evidence type="ECO:0000313" key="2">
    <source>
        <dbReference type="EMBL" id="SFB80228.1"/>
    </source>
</evidence>
<evidence type="ECO:0000256" key="1">
    <source>
        <dbReference type="SAM" id="Coils"/>
    </source>
</evidence>
<dbReference type="RefSeq" id="WP_143089458.1">
    <property type="nucleotide sequence ID" value="NZ_FOLH01000001.1"/>
</dbReference>
<keyword evidence="3" id="KW-1185">Reference proteome</keyword>
<keyword evidence="1" id="KW-0175">Coiled coil</keyword>
<gene>
    <name evidence="2" type="ORF">SAMN05660443_0219</name>
</gene>
<dbReference type="Proteomes" id="UP000199058">
    <property type="component" value="Unassembled WGS sequence"/>
</dbReference>
<protein>
    <submittedName>
        <fullName evidence="2">Uncharacterized protein</fullName>
    </submittedName>
</protein>
<dbReference type="STRING" id="1122252.SAMN05660443_0219"/>
<dbReference type="AlphaFoldDB" id="A0A1I1E4T0"/>
<dbReference type="EMBL" id="FOLH01000001">
    <property type="protein sequence ID" value="SFB80228.1"/>
    <property type="molecule type" value="Genomic_DNA"/>
</dbReference>
<reference evidence="2 3" key="1">
    <citation type="submission" date="2016-10" db="EMBL/GenBank/DDBJ databases">
        <authorList>
            <person name="de Groot N.N."/>
        </authorList>
    </citation>
    <scope>NUCLEOTIDE SEQUENCE [LARGE SCALE GENOMIC DNA]</scope>
    <source>
        <strain evidence="2 3">DSM 18438</strain>
    </source>
</reference>
<feature type="coiled-coil region" evidence="1">
    <location>
        <begin position="39"/>
        <end position="66"/>
    </location>
</feature>
<proteinExistence type="predicted"/>
<accession>A0A1I1E4T0</accession>
<name>A0A1I1E4T0_9GAMM</name>
<organism evidence="2 3">
    <name type="scientific">Marinospirillum celere</name>
    <dbReference type="NCBI Taxonomy" id="1122252"/>
    <lineage>
        <taxon>Bacteria</taxon>
        <taxon>Pseudomonadati</taxon>
        <taxon>Pseudomonadota</taxon>
        <taxon>Gammaproteobacteria</taxon>
        <taxon>Oceanospirillales</taxon>
        <taxon>Oceanospirillaceae</taxon>
        <taxon>Marinospirillum</taxon>
    </lineage>
</organism>
<sequence>MSRSPDFDKADRALDEASRALSSEREFYERLPAGLSPKYLKLMADLAGLQERARKLQAEFQRKELL</sequence>
<evidence type="ECO:0000313" key="3">
    <source>
        <dbReference type="Proteomes" id="UP000199058"/>
    </source>
</evidence>